<evidence type="ECO:0000256" key="2">
    <source>
        <dbReference type="ARBA" id="ARBA00023002"/>
    </source>
</evidence>
<comment type="similarity">
    <text evidence="1">Belongs to the zinc-containing alcohol dehydrogenase family.</text>
</comment>
<dbReference type="Proteomes" id="UP000319160">
    <property type="component" value="Unassembled WGS sequence"/>
</dbReference>
<dbReference type="STRING" id="2512241.A0A553HPM8"/>
<sequence>MSYTTSEHINIIASTQFGLFYFPSFPVCTQPKMSPTNRAALYPSDKAPALVVESTPYPTPSSNEVIVRVSAAAINPIDHKVQDLGASLLPILKFPLVGGFDVAGTIVEVGSDVTDKYQLREGDRVAGFASEFASRAGAFQNYVAIPADLVGKIPDGTSFVDAAVVPCGLATAAVGLYHYLGLEHPSASGNPQAQGKTVLVTAGASSVGSNAIQLAVASGYEVFTTSSPRNFKHCTSLGAAKVFDYHSPSLASDIISALQGKQLAGAISCQEGSNDVVFEVVVASEGSKKVACMVIFSQEGVPAGITAEMVHAYWIKGTPLAETIYRKFLPQALASGRYKCEPKPLVVGKGLESVQAAFDISKTGSVSCQKLVVTLEGEA</sequence>
<organism evidence="4 5">
    <name type="scientific">Xylaria flabelliformis</name>
    <dbReference type="NCBI Taxonomy" id="2512241"/>
    <lineage>
        <taxon>Eukaryota</taxon>
        <taxon>Fungi</taxon>
        <taxon>Dikarya</taxon>
        <taxon>Ascomycota</taxon>
        <taxon>Pezizomycotina</taxon>
        <taxon>Sordariomycetes</taxon>
        <taxon>Xylariomycetidae</taxon>
        <taxon>Xylariales</taxon>
        <taxon>Xylariaceae</taxon>
        <taxon>Xylaria</taxon>
    </lineage>
</organism>
<keyword evidence="5" id="KW-1185">Reference proteome</keyword>
<accession>A0A553HPM8</accession>
<dbReference type="SUPFAM" id="SSF51735">
    <property type="entry name" value="NAD(P)-binding Rossmann-fold domains"/>
    <property type="match status" value="1"/>
</dbReference>
<dbReference type="InterPro" id="IPR047122">
    <property type="entry name" value="Trans-enoyl_RdTase-like"/>
</dbReference>
<feature type="domain" description="Enoyl reductase (ER)" evidence="3">
    <location>
        <begin position="44"/>
        <end position="373"/>
    </location>
</feature>
<dbReference type="OrthoDB" id="3509362at2759"/>
<dbReference type="Gene3D" id="3.90.180.10">
    <property type="entry name" value="Medium-chain alcohol dehydrogenases, catalytic domain"/>
    <property type="match status" value="1"/>
</dbReference>
<evidence type="ECO:0000256" key="1">
    <source>
        <dbReference type="ARBA" id="ARBA00008072"/>
    </source>
</evidence>
<dbReference type="SMART" id="SM00829">
    <property type="entry name" value="PKS_ER"/>
    <property type="match status" value="1"/>
</dbReference>
<dbReference type="InterPro" id="IPR036291">
    <property type="entry name" value="NAD(P)-bd_dom_sf"/>
</dbReference>
<dbReference type="PANTHER" id="PTHR45348">
    <property type="entry name" value="HYPOTHETICAL OXIDOREDUCTASE (EUROFUNG)"/>
    <property type="match status" value="1"/>
</dbReference>
<dbReference type="CDD" id="cd08249">
    <property type="entry name" value="enoyl_reductase_like"/>
    <property type="match status" value="1"/>
</dbReference>
<dbReference type="InterPro" id="IPR011032">
    <property type="entry name" value="GroES-like_sf"/>
</dbReference>
<protein>
    <recommendedName>
        <fullName evidence="3">Enoyl reductase (ER) domain-containing protein</fullName>
    </recommendedName>
</protein>
<dbReference type="Pfam" id="PF08240">
    <property type="entry name" value="ADH_N"/>
    <property type="match status" value="1"/>
</dbReference>
<dbReference type="PANTHER" id="PTHR45348:SF2">
    <property type="entry name" value="ZINC-TYPE ALCOHOL DEHYDROGENASE-LIKE PROTEIN C2E1P3.01"/>
    <property type="match status" value="1"/>
</dbReference>
<comment type="caution">
    <text evidence="4">The sequence shown here is derived from an EMBL/GenBank/DDBJ whole genome shotgun (WGS) entry which is preliminary data.</text>
</comment>
<reference evidence="5" key="1">
    <citation type="submission" date="2019-06" db="EMBL/GenBank/DDBJ databases">
        <title>Draft genome sequence of the griseofulvin-producing fungus Xylaria cubensis strain G536.</title>
        <authorList>
            <person name="Mead M.E."/>
            <person name="Raja H.A."/>
            <person name="Steenwyk J.L."/>
            <person name="Knowles S.L."/>
            <person name="Oberlies N.H."/>
            <person name="Rokas A."/>
        </authorList>
    </citation>
    <scope>NUCLEOTIDE SEQUENCE [LARGE SCALE GENOMIC DNA]</scope>
    <source>
        <strain evidence="5">G536</strain>
    </source>
</reference>
<keyword evidence="2" id="KW-0560">Oxidoreductase</keyword>
<name>A0A553HPM8_9PEZI</name>
<dbReference type="Gene3D" id="3.40.50.720">
    <property type="entry name" value="NAD(P)-binding Rossmann-like Domain"/>
    <property type="match status" value="1"/>
</dbReference>
<dbReference type="AlphaFoldDB" id="A0A553HPM8"/>
<dbReference type="SUPFAM" id="SSF50129">
    <property type="entry name" value="GroES-like"/>
    <property type="match status" value="1"/>
</dbReference>
<dbReference type="GO" id="GO:0016651">
    <property type="term" value="F:oxidoreductase activity, acting on NAD(P)H"/>
    <property type="evidence" value="ECO:0007669"/>
    <property type="project" value="InterPro"/>
</dbReference>
<dbReference type="EMBL" id="VFLP01000061">
    <property type="protein sequence ID" value="TRX89914.1"/>
    <property type="molecule type" value="Genomic_DNA"/>
</dbReference>
<dbReference type="InterPro" id="IPR013154">
    <property type="entry name" value="ADH-like_N"/>
</dbReference>
<proteinExistence type="inferred from homology"/>
<dbReference type="InterPro" id="IPR020843">
    <property type="entry name" value="ER"/>
</dbReference>
<evidence type="ECO:0000259" key="3">
    <source>
        <dbReference type="SMART" id="SM00829"/>
    </source>
</evidence>
<evidence type="ECO:0000313" key="5">
    <source>
        <dbReference type="Proteomes" id="UP000319160"/>
    </source>
</evidence>
<evidence type="ECO:0000313" key="4">
    <source>
        <dbReference type="EMBL" id="TRX89914.1"/>
    </source>
</evidence>
<gene>
    <name evidence="4" type="ORF">FHL15_009186</name>
</gene>